<dbReference type="Pfam" id="PF01207">
    <property type="entry name" value="Dus"/>
    <property type="match status" value="1"/>
</dbReference>
<organism evidence="2 3">
    <name type="scientific">Salinirubrum litoreum</name>
    <dbReference type="NCBI Taxonomy" id="1126234"/>
    <lineage>
        <taxon>Archaea</taxon>
        <taxon>Methanobacteriati</taxon>
        <taxon>Methanobacteriota</taxon>
        <taxon>Stenosarchaea group</taxon>
        <taxon>Halobacteria</taxon>
        <taxon>Halobacteriales</taxon>
        <taxon>Haloferacaceae</taxon>
        <taxon>Salinirubrum</taxon>
    </lineage>
</organism>
<dbReference type="InterPro" id="IPR013785">
    <property type="entry name" value="Aldolase_TIM"/>
</dbReference>
<evidence type="ECO:0000313" key="2">
    <source>
        <dbReference type="EMBL" id="MFC5367330.1"/>
    </source>
</evidence>
<protein>
    <submittedName>
        <fullName evidence="2">tRNA-dihydrouridine synthase</fullName>
    </submittedName>
</protein>
<sequence>MDTDRPLLALASLSGEADAAWARQADDLADLAFLGGLALDDESRAAARELVARDREEFLPEDPLAFADRQLSALADAPIQAGLNVRSATGEPIRKAAAVCADHDAVIEINAHCRQPELRAVGCGESLLADTDRLAEYVETAAATGATVSVKVRSEVPGVDLRETTRAVAESGVDAIHVDAMDSESVISEVATTAESLAETTEASGGGASAADGSATRPTVIANNEVRDRESVHEYLRYGADAVSVGRPSTDRRVLRRVREALVAWRGAQEESAGAVAEDAEVSP</sequence>
<dbReference type="AlphaFoldDB" id="A0ABD5RBW5"/>
<keyword evidence="3" id="KW-1185">Reference proteome</keyword>
<evidence type="ECO:0000313" key="3">
    <source>
        <dbReference type="Proteomes" id="UP001596201"/>
    </source>
</evidence>
<dbReference type="InterPro" id="IPR035587">
    <property type="entry name" value="DUS-like_FMN-bd"/>
</dbReference>
<feature type="domain" description="DUS-like FMN-binding" evidence="1">
    <location>
        <begin position="91"/>
        <end position="252"/>
    </location>
</feature>
<name>A0ABD5RBW5_9EURY</name>
<comment type="caution">
    <text evidence="2">The sequence shown here is derived from an EMBL/GenBank/DDBJ whole genome shotgun (WGS) entry which is preliminary data.</text>
</comment>
<reference evidence="2 3" key="1">
    <citation type="journal article" date="2019" name="Int. J. Syst. Evol. Microbiol.">
        <title>The Global Catalogue of Microorganisms (GCM) 10K type strain sequencing project: providing services to taxonomists for standard genome sequencing and annotation.</title>
        <authorList>
            <consortium name="The Broad Institute Genomics Platform"/>
            <consortium name="The Broad Institute Genome Sequencing Center for Infectious Disease"/>
            <person name="Wu L."/>
            <person name="Ma J."/>
        </authorList>
    </citation>
    <scope>NUCLEOTIDE SEQUENCE [LARGE SCALE GENOMIC DNA]</scope>
    <source>
        <strain evidence="2 3">CGMCC 1.12237</strain>
    </source>
</reference>
<gene>
    <name evidence="2" type="ORF">ACFPJ5_10290</name>
</gene>
<dbReference type="Proteomes" id="UP001596201">
    <property type="component" value="Unassembled WGS sequence"/>
</dbReference>
<dbReference type="PANTHER" id="PTHR11082">
    <property type="entry name" value="TRNA-DIHYDROURIDINE SYNTHASE"/>
    <property type="match status" value="1"/>
</dbReference>
<dbReference type="RefSeq" id="WP_227229591.1">
    <property type="nucleotide sequence ID" value="NZ_JAJCVJ010000002.1"/>
</dbReference>
<dbReference type="EMBL" id="JBHSKX010000002">
    <property type="protein sequence ID" value="MFC5367330.1"/>
    <property type="molecule type" value="Genomic_DNA"/>
</dbReference>
<dbReference type="SUPFAM" id="SSF51395">
    <property type="entry name" value="FMN-linked oxidoreductases"/>
    <property type="match status" value="1"/>
</dbReference>
<dbReference type="PANTHER" id="PTHR11082:SF36">
    <property type="entry name" value="DUS-LIKE FMN-BINDING DOMAIN-CONTAINING PROTEIN"/>
    <property type="match status" value="1"/>
</dbReference>
<dbReference type="Gene3D" id="3.20.20.70">
    <property type="entry name" value="Aldolase class I"/>
    <property type="match status" value="1"/>
</dbReference>
<accession>A0ABD5RBW5</accession>
<proteinExistence type="predicted"/>
<evidence type="ECO:0000259" key="1">
    <source>
        <dbReference type="Pfam" id="PF01207"/>
    </source>
</evidence>